<dbReference type="InterPro" id="IPR011604">
    <property type="entry name" value="PDDEXK-like_dom_sf"/>
</dbReference>
<dbReference type="SUPFAM" id="SSF52540">
    <property type="entry name" value="P-loop containing nucleoside triphosphate hydrolases"/>
    <property type="match status" value="1"/>
</dbReference>
<reference evidence="3 4" key="1">
    <citation type="submission" date="2018-06" db="EMBL/GenBank/DDBJ databases">
        <authorList>
            <consortium name="Pathogen Informatics"/>
            <person name="Doyle S."/>
        </authorList>
    </citation>
    <scope>NUCLEOTIDE SEQUENCE [LARGE SCALE GENOMIC DNA]</scope>
    <source>
        <strain evidence="3 4">NCTC13102</strain>
    </source>
</reference>
<evidence type="ECO:0000259" key="2">
    <source>
        <dbReference type="Pfam" id="PF12705"/>
    </source>
</evidence>
<feature type="compositionally biased region" description="Low complexity" evidence="1">
    <location>
        <begin position="47"/>
        <end position="65"/>
    </location>
</feature>
<feature type="region of interest" description="Disordered" evidence="1">
    <location>
        <begin position="44"/>
        <end position="65"/>
    </location>
</feature>
<organism evidence="3 4">
    <name type="scientific">Helicobacter fennelliae</name>
    <dbReference type="NCBI Taxonomy" id="215"/>
    <lineage>
        <taxon>Bacteria</taxon>
        <taxon>Pseudomonadati</taxon>
        <taxon>Campylobacterota</taxon>
        <taxon>Epsilonproteobacteria</taxon>
        <taxon>Campylobacterales</taxon>
        <taxon>Helicobacteraceae</taxon>
        <taxon>Helicobacter</taxon>
    </lineage>
</organism>
<evidence type="ECO:0000256" key="1">
    <source>
        <dbReference type="SAM" id="MobiDB-lite"/>
    </source>
</evidence>
<name>A0A2X3AZE6_9HELI</name>
<evidence type="ECO:0000313" key="4">
    <source>
        <dbReference type="Proteomes" id="UP000250166"/>
    </source>
</evidence>
<accession>A0A2X3AZE6</accession>
<proteinExistence type="predicted"/>
<feature type="domain" description="PD-(D/E)XK endonuclease-like" evidence="2">
    <location>
        <begin position="555"/>
        <end position="795"/>
    </location>
</feature>
<keyword evidence="3" id="KW-0378">Hydrolase</keyword>
<sequence>MQDFVDSELFVFSTQRLVLDFYAKNPQASSADIANSQDLHLRAQDSHTQTPHTQTPHTQAQVQTPQTPIERAMSVGDFFAHVFFVPDRMLIPRNIQKVILCNIIADMPNITNVFVFEHSFLGYLESSDFLISFFRELTLHNVDLKQIPLQDIYGDYVEHLQILEQIWDRFSQKLQEYKFCATPKISEIQIVSEFLRAFSKVHIALDGFLNPLEIFILQQAMQITSIILHIQIDRYNKEHFKWLGISLCENHNYEIDLASKTILSQSAYPQALDIKAFGFSMRISQASYVLEKIQELLGAGIDADKIAVVLPSKDYQNFLYTLDLARNLNYAMGKSIVDSEWFMVLEKTLSQAESIDSSESYFDFINQCIAQSQISHQIPSVILHKIQEILLQYEPIHAEIQKLQWADFVELFLREIKELSIDDVGGGQIRVMEVLETRGLDLEYVFVVDFNASTIPKVKDSDMFLNSALRQSLDMPTMKDRQDLQKHYYYQLFLRASKARLTYCANDEENPASMIDELGIPTFDGDERFALFEQIAMKPYQEEEIIDTIDSSFVFSYSSLKVLLQCKRKFYYYYMCNLKKPLPPNTNQEIGESIHDSLKEAYGAHLNQMLYQKDIEMIEREFYAHILPQSRIQEFLFEFHRFEMARFWEYEKQRAQNGFQVIGCEVAKEGVIEGRRVKGRFDRIDIENGVIKIFDYKFQKYPKTDKEAQRFLSLQLGLYTMLEAQNLESSAESRDIEVGAFFLRDSNVFQSISKEALHNAKEEIQSALQESHAEMNFEKADYKQCARCEYVVFCNRA</sequence>
<protein>
    <submittedName>
        <fullName evidence="3">Exonuclease</fullName>
    </submittedName>
</protein>
<dbReference type="EMBL" id="UAWL01000006">
    <property type="protein sequence ID" value="SQB98288.1"/>
    <property type="molecule type" value="Genomic_DNA"/>
</dbReference>
<dbReference type="Pfam" id="PF12705">
    <property type="entry name" value="PDDEXK_1"/>
    <property type="match status" value="1"/>
</dbReference>
<dbReference type="AlphaFoldDB" id="A0A2X3AZE6"/>
<dbReference type="InterPro" id="IPR038726">
    <property type="entry name" value="PDDEXK_AddAB-type"/>
</dbReference>
<gene>
    <name evidence="3" type="ORF">NCTC13102_00745</name>
</gene>
<dbReference type="Proteomes" id="UP000250166">
    <property type="component" value="Unassembled WGS sequence"/>
</dbReference>
<keyword evidence="3" id="KW-0269">Exonuclease</keyword>
<evidence type="ECO:0000313" key="3">
    <source>
        <dbReference type="EMBL" id="SQB98288.1"/>
    </source>
</evidence>
<dbReference type="Gene3D" id="3.90.320.10">
    <property type="match status" value="1"/>
</dbReference>
<dbReference type="GO" id="GO:0004527">
    <property type="term" value="F:exonuclease activity"/>
    <property type="evidence" value="ECO:0007669"/>
    <property type="project" value="UniProtKB-KW"/>
</dbReference>
<dbReference type="InterPro" id="IPR027417">
    <property type="entry name" value="P-loop_NTPase"/>
</dbReference>
<keyword evidence="3" id="KW-0540">Nuclease</keyword>
<dbReference type="RefSeq" id="WP_112058462.1">
    <property type="nucleotide sequence ID" value="NZ_UAWL01000006.1"/>
</dbReference>